<protein>
    <submittedName>
        <fullName evidence="1">Uncharacterized protein</fullName>
    </submittedName>
</protein>
<comment type="caution">
    <text evidence="1">The sequence shown here is derived from an EMBL/GenBank/DDBJ whole genome shotgun (WGS) entry which is preliminary data.</text>
</comment>
<reference evidence="1" key="1">
    <citation type="submission" date="2020-08" db="EMBL/GenBank/DDBJ databases">
        <title>Multicomponent nature underlies the extraordinary mechanical properties of spider dragline silk.</title>
        <authorList>
            <person name="Kono N."/>
            <person name="Nakamura H."/>
            <person name="Mori M."/>
            <person name="Yoshida Y."/>
            <person name="Ohtoshi R."/>
            <person name="Malay A.D."/>
            <person name="Moran D.A.P."/>
            <person name="Tomita M."/>
            <person name="Numata K."/>
            <person name="Arakawa K."/>
        </authorList>
    </citation>
    <scope>NUCLEOTIDE SEQUENCE</scope>
</reference>
<name>A0A8X7C5E4_9ARAC</name>
<dbReference type="AlphaFoldDB" id="A0A8X7C5E4"/>
<accession>A0A8X7C5E4</accession>
<gene>
    <name evidence="1" type="ORF">TNIN_52611</name>
</gene>
<evidence type="ECO:0000313" key="1">
    <source>
        <dbReference type="EMBL" id="GFY54633.1"/>
    </source>
</evidence>
<dbReference type="EMBL" id="BMAV01009966">
    <property type="protein sequence ID" value="GFY54633.1"/>
    <property type="molecule type" value="Genomic_DNA"/>
</dbReference>
<evidence type="ECO:0000313" key="2">
    <source>
        <dbReference type="Proteomes" id="UP000886998"/>
    </source>
</evidence>
<proteinExistence type="predicted"/>
<keyword evidence="2" id="KW-1185">Reference proteome</keyword>
<dbReference type="Proteomes" id="UP000886998">
    <property type="component" value="Unassembled WGS sequence"/>
</dbReference>
<organism evidence="1 2">
    <name type="scientific">Trichonephila inaurata madagascariensis</name>
    <dbReference type="NCBI Taxonomy" id="2747483"/>
    <lineage>
        <taxon>Eukaryota</taxon>
        <taxon>Metazoa</taxon>
        <taxon>Ecdysozoa</taxon>
        <taxon>Arthropoda</taxon>
        <taxon>Chelicerata</taxon>
        <taxon>Arachnida</taxon>
        <taxon>Araneae</taxon>
        <taxon>Araneomorphae</taxon>
        <taxon>Entelegynae</taxon>
        <taxon>Araneoidea</taxon>
        <taxon>Nephilidae</taxon>
        <taxon>Trichonephila</taxon>
        <taxon>Trichonephila inaurata</taxon>
    </lineage>
</organism>
<sequence>MGGSSYILTRSYLLKACKFSVLIFEELSTLLCQIEACLSSRILNHRPQILQTLELLLLNIFLGRSTLRSSRWASSTNLRLPFQALELVTTNQASILETMVQRLSYLQSRPKKIFSRN</sequence>